<dbReference type="GO" id="GO:0005829">
    <property type="term" value="C:cytosol"/>
    <property type="evidence" value="ECO:0007669"/>
    <property type="project" value="TreeGrafter"/>
</dbReference>
<dbReference type="Pfam" id="PF12625">
    <property type="entry name" value="Arabinose_bd"/>
    <property type="match status" value="1"/>
</dbReference>
<reference evidence="4 5" key="1">
    <citation type="submission" date="2019-10" db="EMBL/GenBank/DDBJ databases">
        <title>Nocardia macrotermitis sp. nov. and Nocardia aurantia sp. nov., isolated from the gut of fungus growing-termite Macrotermes natalensis.</title>
        <authorList>
            <person name="Benndorf R."/>
            <person name="Schwitalla J."/>
            <person name="Martin K."/>
            <person name="De Beer W."/>
            <person name="Kaster A.-K."/>
            <person name="Vollmers J."/>
            <person name="Poulsen M."/>
            <person name="Beemelmanns C."/>
        </authorList>
    </citation>
    <scope>NUCLEOTIDE SEQUENCE [LARGE SCALE GENOMIC DNA]</scope>
    <source>
        <strain evidence="4 5">RB56</strain>
    </source>
</reference>
<dbReference type="AlphaFoldDB" id="A0A7K0DW89"/>
<sequence length="332" mass="36373">MSEPAPAYNAVLARCVLTTAGAGLDPRKLLREADVPVSVLTSEHGLLPSRAYLRLWEHAEFHQEAPDVGLRIANTYRHGRFEIFDYLFSTAATVGDGLAAVRANGAMATNHRYRPGPSADGEHTTVLELIDGDGRGADLTVQAAYASTLARIRHVTGAEVNSHRITLRQSPPRTTGAFVEAFGTTRIEFGAPVDSMTLRTRDLALPLRTADHRLADILRRYAASVPTPPLQNRTWPDRVQQILTELLPAGNATLATVAHRLAVSPRTLQRRLADADTGWRRELDRARDTARRTAGPTSSTALARRLGYSDTRALRRAAHRWTSEPPGDHRPG</sequence>
<feature type="domain" description="HTH araC/xylS-type" evidence="3">
    <location>
        <begin position="237"/>
        <end position="332"/>
    </location>
</feature>
<dbReference type="RefSeq" id="WP_194291011.1">
    <property type="nucleotide sequence ID" value="NZ_WEGI01000012.1"/>
</dbReference>
<dbReference type="InterPro" id="IPR018060">
    <property type="entry name" value="HTH_AraC"/>
</dbReference>
<proteinExistence type="predicted"/>
<dbReference type="GO" id="GO:0000976">
    <property type="term" value="F:transcription cis-regulatory region binding"/>
    <property type="evidence" value="ECO:0007669"/>
    <property type="project" value="TreeGrafter"/>
</dbReference>
<name>A0A7K0DW89_9NOCA</name>
<dbReference type="Gene3D" id="1.10.10.60">
    <property type="entry name" value="Homeodomain-like"/>
    <property type="match status" value="1"/>
</dbReference>
<dbReference type="Proteomes" id="UP000431401">
    <property type="component" value="Unassembled WGS sequence"/>
</dbReference>
<evidence type="ECO:0000313" key="4">
    <source>
        <dbReference type="EMBL" id="MQY30039.1"/>
    </source>
</evidence>
<keyword evidence="5" id="KW-1185">Reference proteome</keyword>
<dbReference type="EMBL" id="WEGI01000012">
    <property type="protein sequence ID" value="MQY30039.1"/>
    <property type="molecule type" value="Genomic_DNA"/>
</dbReference>
<feature type="region of interest" description="Disordered" evidence="2">
    <location>
        <begin position="284"/>
        <end position="308"/>
    </location>
</feature>
<protein>
    <submittedName>
        <fullName evidence="4">HTH-type transcriptional regulator VirS</fullName>
    </submittedName>
</protein>
<evidence type="ECO:0000259" key="3">
    <source>
        <dbReference type="PROSITE" id="PS01124"/>
    </source>
</evidence>
<accession>A0A7K0DW89</accession>
<comment type="caution">
    <text evidence="4">The sequence shown here is derived from an EMBL/GenBank/DDBJ whole genome shotgun (WGS) entry which is preliminary data.</text>
</comment>
<evidence type="ECO:0000313" key="5">
    <source>
        <dbReference type="Proteomes" id="UP000431401"/>
    </source>
</evidence>
<dbReference type="PANTHER" id="PTHR47894">
    <property type="entry name" value="HTH-TYPE TRANSCRIPTIONAL REGULATOR GADX"/>
    <property type="match status" value="1"/>
</dbReference>
<dbReference type="PROSITE" id="PS01124">
    <property type="entry name" value="HTH_ARAC_FAMILY_2"/>
    <property type="match status" value="1"/>
</dbReference>
<dbReference type="PANTHER" id="PTHR47894:SF4">
    <property type="entry name" value="HTH-TYPE TRANSCRIPTIONAL REGULATOR GADX"/>
    <property type="match status" value="1"/>
</dbReference>
<dbReference type="GO" id="GO:0003700">
    <property type="term" value="F:DNA-binding transcription factor activity"/>
    <property type="evidence" value="ECO:0007669"/>
    <property type="project" value="InterPro"/>
</dbReference>
<evidence type="ECO:0000256" key="2">
    <source>
        <dbReference type="SAM" id="MobiDB-lite"/>
    </source>
</evidence>
<dbReference type="InterPro" id="IPR032687">
    <property type="entry name" value="AraC-type_N"/>
</dbReference>
<organism evidence="4 5">
    <name type="scientific">Nocardia aurantia</name>
    <dbReference type="NCBI Taxonomy" id="2585199"/>
    <lineage>
        <taxon>Bacteria</taxon>
        <taxon>Bacillati</taxon>
        <taxon>Actinomycetota</taxon>
        <taxon>Actinomycetes</taxon>
        <taxon>Mycobacteriales</taxon>
        <taxon>Nocardiaceae</taxon>
        <taxon>Nocardia</taxon>
    </lineage>
</organism>
<keyword evidence="1" id="KW-0238">DNA-binding</keyword>
<dbReference type="SMART" id="SM00342">
    <property type="entry name" value="HTH_ARAC"/>
    <property type="match status" value="1"/>
</dbReference>
<gene>
    <name evidence="4" type="primary">virS</name>
    <name evidence="4" type="ORF">NRB56_56340</name>
</gene>
<evidence type="ECO:0000256" key="1">
    <source>
        <dbReference type="ARBA" id="ARBA00023125"/>
    </source>
</evidence>